<sequence>MPVFRKPHVSRRSMLQLGLFTGGAVLAAPFVLRAASGPARAEAPLLGTARPAFNRFKLGAFEITTVFDGGMALDGPHPIFGQDQPAGAVEALAAENHLPPKRMEIGFTPVIVNTGNELIVFDTGNGAGRRPAAGNFSAALRAAGYRPEQVDTVVITHMHPDHIGGIMENGGPLFPNARYVTGAREYDFWSSDDRLSGPTEGAARLVRSNVMPHADKMTFLQPESDVATGITAVEAYGHTPGHMAYHLESEGKRLLLWADTANHFVVSIQKPDWHVRFDMDKEQAGQTRKRLFDMVAAERIPVAGYHMPFPAVGHIEKQGGGYRWVQAAYELYL</sequence>
<keyword evidence="4" id="KW-0862">Zinc</keyword>
<dbReference type="CDD" id="cd07720">
    <property type="entry name" value="OPHC2-like_MBL-fold"/>
    <property type="match status" value="1"/>
</dbReference>
<organism evidence="6 7">
    <name type="scientific">Breoghania corrubedonensis</name>
    <dbReference type="NCBI Taxonomy" id="665038"/>
    <lineage>
        <taxon>Bacteria</taxon>
        <taxon>Pseudomonadati</taxon>
        <taxon>Pseudomonadota</taxon>
        <taxon>Alphaproteobacteria</taxon>
        <taxon>Hyphomicrobiales</taxon>
        <taxon>Stappiaceae</taxon>
        <taxon>Breoghania</taxon>
    </lineage>
</organism>
<protein>
    <submittedName>
        <fullName evidence="6">Glyoxylase-like metal-dependent hydrolase (Beta-lactamase superfamily II)</fullName>
    </submittedName>
</protein>
<dbReference type="PANTHER" id="PTHR42978:SF6">
    <property type="entry name" value="QUORUM-QUENCHING LACTONASE YTNP-RELATED"/>
    <property type="match status" value="1"/>
</dbReference>
<dbReference type="GO" id="GO:0016787">
    <property type="term" value="F:hydrolase activity"/>
    <property type="evidence" value="ECO:0007669"/>
    <property type="project" value="UniProtKB-KW"/>
</dbReference>
<dbReference type="SMART" id="SM00849">
    <property type="entry name" value="Lactamase_B"/>
    <property type="match status" value="1"/>
</dbReference>
<dbReference type="InterPro" id="IPR006311">
    <property type="entry name" value="TAT_signal"/>
</dbReference>
<dbReference type="Proteomes" id="UP000244081">
    <property type="component" value="Unassembled WGS sequence"/>
</dbReference>
<evidence type="ECO:0000259" key="5">
    <source>
        <dbReference type="SMART" id="SM00849"/>
    </source>
</evidence>
<dbReference type="InterPro" id="IPR036866">
    <property type="entry name" value="RibonucZ/Hydroxyglut_hydro"/>
</dbReference>
<reference evidence="6 7" key="1">
    <citation type="submission" date="2018-04" db="EMBL/GenBank/DDBJ databases">
        <title>Genomic Encyclopedia of Archaeal and Bacterial Type Strains, Phase II (KMG-II): from individual species to whole genera.</title>
        <authorList>
            <person name="Goeker M."/>
        </authorList>
    </citation>
    <scope>NUCLEOTIDE SEQUENCE [LARGE SCALE GENOMIC DNA]</scope>
    <source>
        <strain evidence="6 7">DSM 23382</strain>
    </source>
</reference>
<evidence type="ECO:0000313" key="7">
    <source>
        <dbReference type="Proteomes" id="UP000244081"/>
    </source>
</evidence>
<keyword evidence="3 6" id="KW-0378">Hydrolase</keyword>
<proteinExistence type="inferred from homology"/>
<comment type="similarity">
    <text evidence="1">Belongs to the metallo-beta-lactamase superfamily.</text>
</comment>
<evidence type="ECO:0000256" key="1">
    <source>
        <dbReference type="ARBA" id="ARBA00007749"/>
    </source>
</evidence>
<dbReference type="InterPro" id="IPR001279">
    <property type="entry name" value="Metallo-B-lactamas"/>
</dbReference>
<dbReference type="SUPFAM" id="SSF56281">
    <property type="entry name" value="Metallo-hydrolase/oxidoreductase"/>
    <property type="match status" value="1"/>
</dbReference>
<comment type="caution">
    <text evidence="6">The sequence shown here is derived from an EMBL/GenBank/DDBJ whole genome shotgun (WGS) entry which is preliminary data.</text>
</comment>
<dbReference type="Gene3D" id="3.60.15.10">
    <property type="entry name" value="Ribonuclease Z/Hydroxyacylglutathione hydrolase-like"/>
    <property type="match status" value="1"/>
</dbReference>
<dbReference type="RefSeq" id="WP_107987820.1">
    <property type="nucleotide sequence ID" value="NZ_QAYG01000001.1"/>
</dbReference>
<evidence type="ECO:0000256" key="3">
    <source>
        <dbReference type="ARBA" id="ARBA00022801"/>
    </source>
</evidence>
<keyword evidence="2" id="KW-0479">Metal-binding</keyword>
<dbReference type="PROSITE" id="PS51318">
    <property type="entry name" value="TAT"/>
    <property type="match status" value="1"/>
</dbReference>
<dbReference type="AlphaFoldDB" id="A0A2T5VEP9"/>
<dbReference type="Pfam" id="PF00753">
    <property type="entry name" value="Lactamase_B"/>
    <property type="match status" value="1"/>
</dbReference>
<evidence type="ECO:0000256" key="4">
    <source>
        <dbReference type="ARBA" id="ARBA00022833"/>
    </source>
</evidence>
<gene>
    <name evidence="6" type="ORF">C8N35_101261</name>
</gene>
<name>A0A2T5VEP9_9HYPH</name>
<keyword evidence="7" id="KW-1185">Reference proteome</keyword>
<dbReference type="GO" id="GO:0046872">
    <property type="term" value="F:metal ion binding"/>
    <property type="evidence" value="ECO:0007669"/>
    <property type="project" value="UniProtKB-KW"/>
</dbReference>
<dbReference type="PANTHER" id="PTHR42978">
    <property type="entry name" value="QUORUM-QUENCHING LACTONASE YTNP-RELATED-RELATED"/>
    <property type="match status" value="1"/>
</dbReference>
<evidence type="ECO:0000313" key="6">
    <source>
        <dbReference type="EMBL" id="PTW62223.1"/>
    </source>
</evidence>
<dbReference type="EMBL" id="QAYG01000001">
    <property type="protein sequence ID" value="PTW62223.1"/>
    <property type="molecule type" value="Genomic_DNA"/>
</dbReference>
<feature type="domain" description="Metallo-beta-lactamase" evidence="5">
    <location>
        <begin position="106"/>
        <end position="306"/>
    </location>
</feature>
<evidence type="ECO:0000256" key="2">
    <source>
        <dbReference type="ARBA" id="ARBA00022723"/>
    </source>
</evidence>
<accession>A0A2T5VEP9</accession>
<dbReference type="InterPro" id="IPR051013">
    <property type="entry name" value="MBL_superfamily_lactonases"/>
</dbReference>
<dbReference type="OrthoDB" id="9773738at2"/>